<reference evidence="2" key="1">
    <citation type="submission" date="2020-09" db="EMBL/GenBank/DDBJ databases">
        <title>Genome-Enabled Discovery of Anthraquinone Biosynthesis in Senna tora.</title>
        <authorList>
            <person name="Kang S.-H."/>
            <person name="Pandey R.P."/>
            <person name="Lee C.-M."/>
            <person name="Sim J.-S."/>
            <person name="Jeong J.-T."/>
            <person name="Choi B.-S."/>
            <person name="Jung M."/>
            <person name="Ginzburg D."/>
            <person name="Zhao K."/>
            <person name="Won S.Y."/>
            <person name="Oh T.-J."/>
            <person name="Yu Y."/>
            <person name="Kim N.-H."/>
            <person name="Lee O.R."/>
            <person name="Lee T.-H."/>
            <person name="Bashyal P."/>
            <person name="Kim T.-S."/>
            <person name="Lee W.-H."/>
            <person name="Kawkins C."/>
            <person name="Kim C.-K."/>
            <person name="Kim J.S."/>
            <person name="Ahn B.O."/>
            <person name="Rhee S.Y."/>
            <person name="Sohng J.K."/>
        </authorList>
    </citation>
    <scope>NUCLEOTIDE SEQUENCE</scope>
    <source>
        <tissue evidence="2">Leaf</tissue>
    </source>
</reference>
<evidence type="ECO:0000313" key="3">
    <source>
        <dbReference type="Proteomes" id="UP000634136"/>
    </source>
</evidence>
<dbReference type="AlphaFoldDB" id="A0A834WZL6"/>
<keyword evidence="3" id="KW-1185">Reference proteome</keyword>
<dbReference type="SUPFAM" id="SSF81383">
    <property type="entry name" value="F-box domain"/>
    <property type="match status" value="1"/>
</dbReference>
<organism evidence="2 3">
    <name type="scientific">Senna tora</name>
    <dbReference type="NCBI Taxonomy" id="362788"/>
    <lineage>
        <taxon>Eukaryota</taxon>
        <taxon>Viridiplantae</taxon>
        <taxon>Streptophyta</taxon>
        <taxon>Embryophyta</taxon>
        <taxon>Tracheophyta</taxon>
        <taxon>Spermatophyta</taxon>
        <taxon>Magnoliopsida</taxon>
        <taxon>eudicotyledons</taxon>
        <taxon>Gunneridae</taxon>
        <taxon>Pentapetalae</taxon>
        <taxon>rosids</taxon>
        <taxon>fabids</taxon>
        <taxon>Fabales</taxon>
        <taxon>Fabaceae</taxon>
        <taxon>Caesalpinioideae</taxon>
        <taxon>Cassia clade</taxon>
        <taxon>Senna</taxon>
    </lineage>
</organism>
<dbReference type="PANTHER" id="PTHR31672:SF13">
    <property type="entry name" value="F-BOX PROTEIN CPR30-LIKE"/>
    <property type="match status" value="1"/>
</dbReference>
<accession>A0A834WZL6</accession>
<evidence type="ECO:0000259" key="1">
    <source>
        <dbReference type="Pfam" id="PF00646"/>
    </source>
</evidence>
<dbReference type="InterPro" id="IPR001810">
    <property type="entry name" value="F-box_dom"/>
</dbReference>
<dbReference type="Pfam" id="PF00646">
    <property type="entry name" value="F-box"/>
    <property type="match status" value="1"/>
</dbReference>
<dbReference type="Proteomes" id="UP000634136">
    <property type="component" value="Unassembled WGS sequence"/>
</dbReference>
<dbReference type="PANTHER" id="PTHR31672">
    <property type="entry name" value="BNACNNG10540D PROTEIN"/>
    <property type="match status" value="1"/>
</dbReference>
<proteinExistence type="predicted"/>
<evidence type="ECO:0000313" key="2">
    <source>
        <dbReference type="EMBL" id="KAF7835745.1"/>
    </source>
</evidence>
<dbReference type="InterPro" id="IPR036047">
    <property type="entry name" value="F-box-like_dom_sf"/>
</dbReference>
<dbReference type="EMBL" id="JAAIUW010000004">
    <property type="protein sequence ID" value="KAF7835745.1"/>
    <property type="molecule type" value="Genomic_DNA"/>
</dbReference>
<comment type="caution">
    <text evidence="2">The sequence shown here is derived from an EMBL/GenBank/DDBJ whole genome shotgun (WGS) entry which is preliminary data.</text>
</comment>
<feature type="domain" description="F-box" evidence="1">
    <location>
        <begin position="11"/>
        <end position="47"/>
    </location>
</feature>
<gene>
    <name evidence="2" type="ORF">G2W53_010604</name>
</gene>
<dbReference type="InterPro" id="IPR050796">
    <property type="entry name" value="SCF_F-box_component"/>
</dbReference>
<name>A0A834WZL6_9FABA</name>
<sequence>MEDLFANSAGLPTEIMSQIIGCLGPEEVNRFPYVSKNWIMICKKSYFIDDHSNAYREKNLSHMFFCVPEGNDNVIPFFLQIEPAKDDNNATETFSKIPNFLCHNIPKFIGLDEGVICFRKTLPISDACFFLWNPLTNHSVEVSLSKCIPPGTTIRSGFGFDQHMRGFCIVLFWNSSTQSDTTYMTVFSSYTRSWSKDKTWSVTKVPFPVRELKWHFITMAGCLGITTWRKFLDFVRDYLICVHEDIVGYDDLSTFTQCFTVFENRRDDIIRLVTACTT</sequence>
<protein>
    <submittedName>
        <fullName evidence="2">F-box/kelch-repeat protein</fullName>
    </submittedName>
</protein>